<dbReference type="CDD" id="cd03221">
    <property type="entry name" value="ABCF_EF-3"/>
    <property type="match status" value="2"/>
</dbReference>
<dbReference type="GO" id="GO:0005524">
    <property type="term" value="F:ATP binding"/>
    <property type="evidence" value="ECO:0007669"/>
    <property type="project" value="UniProtKB-KW"/>
</dbReference>
<dbReference type="AlphaFoldDB" id="A0A9W6DDX7"/>
<dbReference type="InterPro" id="IPR017871">
    <property type="entry name" value="ABC_transporter-like_CS"/>
</dbReference>
<dbReference type="FunFam" id="3.40.50.300:FF:000011">
    <property type="entry name" value="Putative ABC transporter ATP-binding component"/>
    <property type="match status" value="1"/>
</dbReference>
<gene>
    <name evidence="5" type="ORF">SH1V18_02470</name>
</gene>
<dbReference type="InterPro" id="IPR027417">
    <property type="entry name" value="P-loop_NTPase"/>
</dbReference>
<keyword evidence="2 5" id="KW-0067">ATP-binding</keyword>
<dbReference type="InterPro" id="IPR032781">
    <property type="entry name" value="ABC_tran_Xtn"/>
</dbReference>
<proteinExistence type="predicted"/>
<reference evidence="5" key="1">
    <citation type="submission" date="2022-06" db="EMBL/GenBank/DDBJ databases">
        <title>Vallitalea longa sp. nov., an anaerobic bacterium isolated from marine sediment.</title>
        <authorList>
            <person name="Hirano S."/>
            <person name="Terahara T."/>
            <person name="Mori K."/>
            <person name="Hamada M."/>
            <person name="Matsumoto R."/>
            <person name="Kobayashi T."/>
        </authorList>
    </citation>
    <scope>NUCLEOTIDE SEQUENCE</scope>
    <source>
        <strain evidence="5">SH18-1</strain>
    </source>
</reference>
<comment type="caution">
    <text evidence="5">The sequence shown here is derived from an EMBL/GenBank/DDBJ whole genome shotgun (WGS) entry which is preliminary data.</text>
</comment>
<keyword evidence="6" id="KW-1185">Reference proteome</keyword>
<dbReference type="Pfam" id="PF00005">
    <property type="entry name" value="ABC_tran"/>
    <property type="match status" value="2"/>
</dbReference>
<evidence type="ECO:0000256" key="1">
    <source>
        <dbReference type="ARBA" id="ARBA00022741"/>
    </source>
</evidence>
<evidence type="ECO:0000313" key="6">
    <source>
        <dbReference type="Proteomes" id="UP001144256"/>
    </source>
</evidence>
<dbReference type="PROSITE" id="PS50893">
    <property type="entry name" value="ABC_TRANSPORTER_2"/>
    <property type="match status" value="2"/>
</dbReference>
<dbReference type="SMART" id="SM00382">
    <property type="entry name" value="AAA"/>
    <property type="match status" value="2"/>
</dbReference>
<feature type="domain" description="ABC transporter" evidence="4">
    <location>
        <begin position="317"/>
        <end position="513"/>
    </location>
</feature>
<dbReference type="Gene3D" id="3.40.50.300">
    <property type="entry name" value="P-loop containing nucleotide triphosphate hydrolases"/>
    <property type="match status" value="2"/>
</dbReference>
<dbReference type="PANTHER" id="PTHR42855">
    <property type="entry name" value="ABC TRANSPORTER ATP-BINDING SUBUNIT"/>
    <property type="match status" value="1"/>
</dbReference>
<evidence type="ECO:0000256" key="3">
    <source>
        <dbReference type="SAM" id="Coils"/>
    </source>
</evidence>
<dbReference type="InterPro" id="IPR003593">
    <property type="entry name" value="AAA+_ATPase"/>
</dbReference>
<dbReference type="Proteomes" id="UP001144256">
    <property type="component" value="Unassembled WGS sequence"/>
</dbReference>
<protein>
    <submittedName>
        <fullName evidence="5">ABC transporter ATP-binding protein</fullName>
    </submittedName>
</protein>
<dbReference type="RefSeq" id="WP_281811408.1">
    <property type="nucleotide sequence ID" value="NZ_BRLB01000001.1"/>
</dbReference>
<dbReference type="InterPro" id="IPR003439">
    <property type="entry name" value="ABC_transporter-like_ATP-bd"/>
</dbReference>
<sequence length="516" mass="59612">MSLLEVKDISMSYGEKILFEEGSFELYKGEHMGLVGDNGSGKSTLLSILLDKELPDIGSVIWQKNIKIGYIDQYLKSEGNITVYEYLKTSFKELFQLEETLNNLYEELSENYKENLMKEIGDIQDELEYRHFYSIESKIDRIVLGLGINSFGVNTKLENLSGGQQTKVILARLLLEQFDVLLLDEPTNFLDYDHILWLSEYLKEFQGAYIVVSHNLEFLNEITNCILDIEFTKIRKYYGNYERFLKLKEEYRNNYIRNYNSQQEYIKRTESYIRKNKAGVNCKMARGRQKQLDRVERLSKPNSKKKPMITFRQDLAFRKIELMDLEVGYDYSLLPKLNLKLNSGDKIAITGFNGIGKSTLLKTIVGVLDPISGDIVFSKDTKVSYYEQDLNWENQDMNALEIVGLNYPDMKTEEIRRELSKCGIGAEDLTQPIKTLSGGEQSKVKLCIMTLKEANILILDEPTNHLDKDTKISLKEALFNFNGSVIVVSHEKSFYEDLVDKVYAVACNKQQKIKNN</sequence>
<evidence type="ECO:0000313" key="5">
    <source>
        <dbReference type="EMBL" id="GKX27767.1"/>
    </source>
</evidence>
<accession>A0A9W6DDX7</accession>
<dbReference type="EMBL" id="BRLB01000001">
    <property type="protein sequence ID" value="GKX27767.1"/>
    <property type="molecule type" value="Genomic_DNA"/>
</dbReference>
<feature type="coiled-coil region" evidence="3">
    <location>
        <begin position="87"/>
        <end position="114"/>
    </location>
</feature>
<dbReference type="SUPFAM" id="SSF52540">
    <property type="entry name" value="P-loop containing nucleoside triphosphate hydrolases"/>
    <property type="match status" value="2"/>
</dbReference>
<evidence type="ECO:0000256" key="2">
    <source>
        <dbReference type="ARBA" id="ARBA00022840"/>
    </source>
</evidence>
<name>A0A9W6DDX7_9FIRM</name>
<dbReference type="Pfam" id="PF12848">
    <property type="entry name" value="ABC_tran_Xtn"/>
    <property type="match status" value="1"/>
</dbReference>
<dbReference type="GO" id="GO:0016887">
    <property type="term" value="F:ATP hydrolysis activity"/>
    <property type="evidence" value="ECO:0007669"/>
    <property type="project" value="InterPro"/>
</dbReference>
<organism evidence="5 6">
    <name type="scientific">Vallitalea longa</name>
    <dbReference type="NCBI Taxonomy" id="2936439"/>
    <lineage>
        <taxon>Bacteria</taxon>
        <taxon>Bacillati</taxon>
        <taxon>Bacillota</taxon>
        <taxon>Clostridia</taxon>
        <taxon>Lachnospirales</taxon>
        <taxon>Vallitaleaceae</taxon>
        <taxon>Vallitalea</taxon>
    </lineage>
</organism>
<dbReference type="PROSITE" id="PS00211">
    <property type="entry name" value="ABC_TRANSPORTER_1"/>
    <property type="match status" value="2"/>
</dbReference>
<dbReference type="PANTHER" id="PTHR42855:SF2">
    <property type="entry name" value="DRUG RESISTANCE ABC TRANSPORTER,ATP-BINDING PROTEIN"/>
    <property type="match status" value="1"/>
</dbReference>
<dbReference type="InterPro" id="IPR051309">
    <property type="entry name" value="ABCF_ATPase"/>
</dbReference>
<feature type="domain" description="ABC transporter" evidence="4">
    <location>
        <begin position="4"/>
        <end position="256"/>
    </location>
</feature>
<evidence type="ECO:0000259" key="4">
    <source>
        <dbReference type="PROSITE" id="PS50893"/>
    </source>
</evidence>
<keyword evidence="3" id="KW-0175">Coiled coil</keyword>
<keyword evidence="1" id="KW-0547">Nucleotide-binding</keyword>